<dbReference type="Pfam" id="PF05255">
    <property type="entry name" value="UPF0220"/>
    <property type="match status" value="1"/>
</dbReference>
<reference evidence="8" key="1">
    <citation type="submission" date="2025-08" db="UniProtKB">
        <authorList>
            <consortium name="RefSeq"/>
        </authorList>
    </citation>
    <scope>IDENTIFICATION</scope>
</reference>
<dbReference type="GeneID" id="100207151"/>
<accession>A0ABM4C294</accession>
<evidence type="ECO:0000256" key="1">
    <source>
        <dbReference type="ARBA" id="ARBA00004141"/>
    </source>
</evidence>
<dbReference type="Proteomes" id="UP001652625">
    <property type="component" value="Chromosome 06"/>
</dbReference>
<evidence type="ECO:0000256" key="5">
    <source>
        <dbReference type="ARBA" id="ARBA00023136"/>
    </source>
</evidence>
<keyword evidence="7" id="KW-1185">Reference proteome</keyword>
<proteinExistence type="inferred from homology"/>
<evidence type="ECO:0000256" key="4">
    <source>
        <dbReference type="ARBA" id="ARBA00022989"/>
    </source>
</evidence>
<keyword evidence="5 6" id="KW-0472">Membrane</keyword>
<name>A0ABM4C294_HYDVU</name>
<comment type="similarity">
    <text evidence="2">Belongs to the UPF0220 family.</text>
</comment>
<feature type="transmembrane region" description="Helical" evidence="6">
    <location>
        <begin position="94"/>
        <end position="120"/>
    </location>
</feature>
<evidence type="ECO:0000313" key="8">
    <source>
        <dbReference type="RefSeq" id="XP_065655667.1"/>
    </source>
</evidence>
<evidence type="ECO:0000256" key="3">
    <source>
        <dbReference type="ARBA" id="ARBA00022692"/>
    </source>
</evidence>
<evidence type="ECO:0000313" key="7">
    <source>
        <dbReference type="Proteomes" id="UP001652625"/>
    </source>
</evidence>
<dbReference type="RefSeq" id="XP_065655667.1">
    <property type="nucleotide sequence ID" value="XM_065799595.1"/>
</dbReference>
<organism evidence="7 8">
    <name type="scientific">Hydra vulgaris</name>
    <name type="common">Hydra</name>
    <name type="synonym">Hydra attenuata</name>
    <dbReference type="NCBI Taxonomy" id="6087"/>
    <lineage>
        <taxon>Eukaryota</taxon>
        <taxon>Metazoa</taxon>
        <taxon>Cnidaria</taxon>
        <taxon>Hydrozoa</taxon>
        <taxon>Hydroidolina</taxon>
        <taxon>Anthoathecata</taxon>
        <taxon>Aplanulata</taxon>
        <taxon>Hydridae</taxon>
        <taxon>Hydra</taxon>
    </lineage>
</organism>
<comment type="subcellular location">
    <subcellularLocation>
        <location evidence="1">Membrane</location>
        <topology evidence="1">Multi-pass membrane protein</topology>
    </subcellularLocation>
</comment>
<sequence length="155" mass="16830">MSGCLDNAHCPSFTCPDFSERKNQIASVASGTLFFVGWWILIDAAANDPLKKDVYHICGVVSTVAFFMINAVSNAQIRGETFDSGCLGQTGARVWALIGFMLGFGGLIAACWILFGAYVASDDPNTWPGVAVFLQNAFIFFSALIFKFGRSEEDF</sequence>
<evidence type="ECO:0000256" key="2">
    <source>
        <dbReference type="ARBA" id="ARBA00005335"/>
    </source>
</evidence>
<keyword evidence="4 6" id="KW-1133">Transmembrane helix</keyword>
<evidence type="ECO:0000256" key="6">
    <source>
        <dbReference type="SAM" id="Phobius"/>
    </source>
</evidence>
<protein>
    <submittedName>
        <fullName evidence="8">Transmembrane protein 50A isoform X2</fullName>
    </submittedName>
</protein>
<dbReference type="PANTHER" id="PTHR13180">
    <property type="entry name" value="SMALL MEMBRANE PROTEIN-RELATED"/>
    <property type="match status" value="1"/>
</dbReference>
<feature type="transmembrane region" description="Helical" evidence="6">
    <location>
        <begin position="126"/>
        <end position="146"/>
    </location>
</feature>
<feature type="transmembrane region" description="Helical" evidence="6">
    <location>
        <begin position="25"/>
        <end position="42"/>
    </location>
</feature>
<keyword evidence="3 6" id="KW-0812">Transmembrane</keyword>
<feature type="transmembrane region" description="Helical" evidence="6">
    <location>
        <begin position="54"/>
        <end position="73"/>
    </location>
</feature>
<gene>
    <name evidence="8" type="primary">LOC100207151</name>
</gene>
<dbReference type="InterPro" id="IPR007919">
    <property type="entry name" value="UPF0220"/>
</dbReference>